<evidence type="ECO:0000313" key="3">
    <source>
        <dbReference type="EMBL" id="GMG85165.1"/>
    </source>
</evidence>
<comment type="caution">
    <text evidence="3">The sequence shown here is derived from an EMBL/GenBank/DDBJ whole genome shotgun (WGS) entry which is preliminary data.</text>
</comment>
<dbReference type="InterPro" id="IPR005158">
    <property type="entry name" value="BTAD"/>
</dbReference>
<dbReference type="InterPro" id="IPR051677">
    <property type="entry name" value="AfsR-DnrI-RedD_regulator"/>
</dbReference>
<dbReference type="Pfam" id="PF13181">
    <property type="entry name" value="TPR_8"/>
    <property type="match status" value="1"/>
</dbReference>
<dbReference type="Gene3D" id="1.25.40.10">
    <property type="entry name" value="Tetratricopeptide repeat domain"/>
    <property type="match status" value="2"/>
</dbReference>
<gene>
    <name evidence="3" type="ORF">LNKW23_43810</name>
</gene>
<dbReference type="PANTHER" id="PTHR35807">
    <property type="entry name" value="TRANSCRIPTIONAL REGULATOR REDD-RELATED"/>
    <property type="match status" value="1"/>
</dbReference>
<dbReference type="Proteomes" id="UP001239909">
    <property type="component" value="Unassembled WGS sequence"/>
</dbReference>
<dbReference type="Gene3D" id="3.40.50.10070">
    <property type="entry name" value="TolB, N-terminal domain"/>
    <property type="match status" value="1"/>
</dbReference>
<evidence type="ECO:0000313" key="4">
    <source>
        <dbReference type="Proteomes" id="UP001239909"/>
    </source>
</evidence>
<dbReference type="InterPro" id="IPR011990">
    <property type="entry name" value="TPR-like_helical_dom_sf"/>
</dbReference>
<evidence type="ECO:0000259" key="2">
    <source>
        <dbReference type="SMART" id="SM01043"/>
    </source>
</evidence>
<dbReference type="SUPFAM" id="SSF46894">
    <property type="entry name" value="C-terminal effector domain of the bipartite response regulators"/>
    <property type="match status" value="1"/>
</dbReference>
<name>A0ABQ6LSW2_9RHOB</name>
<dbReference type="SUPFAM" id="SSF48452">
    <property type="entry name" value="TPR-like"/>
    <property type="match status" value="3"/>
</dbReference>
<dbReference type="SUPFAM" id="SSF52964">
    <property type="entry name" value="TolB, N-terminal domain"/>
    <property type="match status" value="1"/>
</dbReference>
<organism evidence="3 4">
    <name type="scientific">Paralimibaculum aggregatum</name>
    <dbReference type="NCBI Taxonomy" id="3036245"/>
    <lineage>
        <taxon>Bacteria</taxon>
        <taxon>Pseudomonadati</taxon>
        <taxon>Pseudomonadota</taxon>
        <taxon>Alphaproteobacteria</taxon>
        <taxon>Rhodobacterales</taxon>
        <taxon>Paracoccaceae</taxon>
        <taxon>Paralimibaculum</taxon>
    </lineage>
</organism>
<dbReference type="SMART" id="SM01043">
    <property type="entry name" value="BTAD"/>
    <property type="match status" value="1"/>
</dbReference>
<dbReference type="Pfam" id="PF03704">
    <property type="entry name" value="BTAD"/>
    <property type="match status" value="1"/>
</dbReference>
<dbReference type="SMART" id="SM00028">
    <property type="entry name" value="TPR"/>
    <property type="match status" value="4"/>
</dbReference>
<dbReference type="EMBL" id="BSYI01000053">
    <property type="protein sequence ID" value="GMG85165.1"/>
    <property type="molecule type" value="Genomic_DNA"/>
</dbReference>
<evidence type="ECO:0000256" key="1">
    <source>
        <dbReference type="SAM" id="MobiDB-lite"/>
    </source>
</evidence>
<dbReference type="InterPro" id="IPR036388">
    <property type="entry name" value="WH-like_DNA-bd_sf"/>
</dbReference>
<feature type="compositionally biased region" description="Low complexity" evidence="1">
    <location>
        <begin position="233"/>
        <end position="245"/>
    </location>
</feature>
<proteinExistence type="predicted"/>
<dbReference type="InterPro" id="IPR016032">
    <property type="entry name" value="Sig_transdc_resp-reg_C-effctor"/>
</dbReference>
<feature type="domain" description="Bacterial transcriptional activator" evidence="2">
    <location>
        <begin position="76"/>
        <end position="212"/>
    </location>
</feature>
<sequence>MPRKNKALLAALVLAGQAGLSRERLSDLFWQDRDTQQARKSLRQGILDLRKGLGDLQVLVQADAERVRFDGRGSIVDVSMFEALAAGPGTGQIDRALDLYRGDLLSGLEIKEGEFESWLLPRRQRLRFLAIDLFGRYLAEASDIPRVAVVAERLQKLDPLSEIAHRALMRMYSAQGQHTAAMRQFDECRALLERELGTAPGAETVALYDRIRKSRRAPSGLPSAEAPPPPANIPDAAGAGPAPASDTRPSIAVLPFENLSPGEEDPYFADGITEEVTTALSYVQWLFVIARNSAFTFRGPDIEAGAKLDVRYLLLGSVRRADGVVRVNVRLVDVAQNAQIWAGRFESDVENVFALQDDLATEVVGAIQPGLRDAEIAIARRKPPDVLNAYDLYLRSLPHVYRMSEADTTQALTMLERAIAIDANFNRARSLCGWIYTLRQSQGWSKRGTGEARLAIEHARICLAHEMESDAEILWQAGYTLGYFDGNYEDSLAFIDRSLALNRNSAQAWIIRGMINGFIGRPEQAIEDCRTAIRLSPLDPLIYRAHYGLALAHVVLGDYRAAVRWARQGVASGPNYIPGYYMLIAGLANTGEDAECARVGERVLQLLPDMTVNRWRENTPIRCEPARQTIAESLRKAGLPA</sequence>
<reference evidence="3 4" key="1">
    <citation type="submission" date="2023-04" db="EMBL/GenBank/DDBJ databases">
        <title>Marinoamorphus aggregata gen. nov., sp. Nov., isolate from tissue of brittle star Ophioplocus japonicus.</title>
        <authorList>
            <person name="Kawano K."/>
            <person name="Sawayama S."/>
            <person name="Nakagawa S."/>
        </authorList>
    </citation>
    <scope>NUCLEOTIDE SEQUENCE [LARGE SCALE GENOMIC DNA]</scope>
    <source>
        <strain evidence="3 4">NKW23</strain>
    </source>
</reference>
<dbReference type="InterPro" id="IPR019734">
    <property type="entry name" value="TPR_rpt"/>
</dbReference>
<dbReference type="Gene3D" id="1.10.10.10">
    <property type="entry name" value="Winged helix-like DNA-binding domain superfamily/Winged helix DNA-binding domain"/>
    <property type="match status" value="1"/>
</dbReference>
<feature type="region of interest" description="Disordered" evidence="1">
    <location>
        <begin position="217"/>
        <end position="247"/>
    </location>
</feature>
<accession>A0ABQ6LSW2</accession>
<protein>
    <recommendedName>
        <fullName evidence="2">Bacterial transcriptional activator domain-containing protein</fullName>
    </recommendedName>
</protein>
<keyword evidence="4" id="KW-1185">Reference proteome</keyword>